<comment type="caution">
    <text evidence="4">The sequence shown here is derived from an EMBL/GenBank/DDBJ whole genome shotgun (WGS) entry which is preliminary data.</text>
</comment>
<dbReference type="STRING" id="555088.DealDRAFT_0503"/>
<evidence type="ECO:0000256" key="1">
    <source>
        <dbReference type="ARBA" id="ARBA00022630"/>
    </source>
</evidence>
<evidence type="ECO:0000313" key="5">
    <source>
        <dbReference type="Proteomes" id="UP000006443"/>
    </source>
</evidence>
<reference evidence="4 5" key="1">
    <citation type="submission" date="2009-02" db="EMBL/GenBank/DDBJ databases">
        <title>Sequencing of the draft genome and assembly of Dethiobacter alkaliphilus AHT 1.</title>
        <authorList>
            <consortium name="US DOE Joint Genome Institute (JGI-PGF)"/>
            <person name="Lucas S."/>
            <person name="Copeland A."/>
            <person name="Lapidus A."/>
            <person name="Glavina del Rio T."/>
            <person name="Dalin E."/>
            <person name="Tice H."/>
            <person name="Bruce D."/>
            <person name="Goodwin L."/>
            <person name="Pitluck S."/>
            <person name="Larimer F."/>
            <person name="Land M.L."/>
            <person name="Hauser L."/>
            <person name="Muyzer G."/>
        </authorList>
    </citation>
    <scope>NUCLEOTIDE SEQUENCE [LARGE SCALE GENOMIC DNA]</scope>
    <source>
        <strain evidence="4 5">AHT 1</strain>
    </source>
</reference>
<sequence length="276" mass="30849">MKILSLIASRRSPGNSEILVKQASKAAQKAGAEVETINITDLNIASCEGCLACVFRGKCREEDQMDTLVEKLIQADGLIVAAPIYLLSPASVIKKIMDRALMMSLYIDDMQGRRRGSLNMTVAGKADWNPIGMEMMNQFALSFGFPVYNYHEAYAPGPGEILLQDDLMEDVASLGAGLVSYLRGETEPRTPEPNQCPSCYSRSVRLLGENKIQCPFCLVEGTLEANNQINIPQEVLNDAFWTPQHRKRHLEDWIKATRGRYMKNREAVKQKLKDFS</sequence>
<feature type="domain" description="NADPH-dependent FMN reductase-like" evidence="3">
    <location>
        <begin position="1"/>
        <end position="101"/>
    </location>
</feature>
<organism evidence="4 5">
    <name type="scientific">Dethiobacter alkaliphilus AHT 1</name>
    <dbReference type="NCBI Taxonomy" id="555088"/>
    <lineage>
        <taxon>Bacteria</taxon>
        <taxon>Bacillati</taxon>
        <taxon>Bacillota</taxon>
        <taxon>Dethiobacteria</taxon>
        <taxon>Dethiobacterales</taxon>
        <taxon>Dethiobacteraceae</taxon>
        <taxon>Dethiobacter</taxon>
    </lineage>
</organism>
<dbReference type="InterPro" id="IPR005025">
    <property type="entry name" value="FMN_Rdtase-like_dom"/>
</dbReference>
<dbReference type="RefSeq" id="WP_008514555.1">
    <property type="nucleotide sequence ID" value="NZ_ACJM01000002.1"/>
</dbReference>
<dbReference type="InterPro" id="IPR029039">
    <property type="entry name" value="Flavoprotein-like_sf"/>
</dbReference>
<keyword evidence="1" id="KW-0285">Flavoprotein</keyword>
<dbReference type="PANTHER" id="PTHR43278:SF4">
    <property type="entry name" value="NAD(P)H-DEPENDENT FMN-CONTAINING OXIDOREDUCTASE YWQN-RELATED"/>
    <property type="match status" value="1"/>
</dbReference>
<proteinExistence type="predicted"/>
<dbReference type="Pfam" id="PF03358">
    <property type="entry name" value="FMN_red"/>
    <property type="match status" value="1"/>
</dbReference>
<dbReference type="PANTHER" id="PTHR43278">
    <property type="entry name" value="NAD(P)H-DEPENDENT FMN-CONTAINING OXIDOREDUCTASE YWQN-RELATED"/>
    <property type="match status" value="1"/>
</dbReference>
<dbReference type="EMBL" id="ACJM01000002">
    <property type="protein sequence ID" value="EEG78573.1"/>
    <property type="molecule type" value="Genomic_DNA"/>
</dbReference>
<dbReference type="InterPro" id="IPR051796">
    <property type="entry name" value="ISF_SsuE-like"/>
</dbReference>
<gene>
    <name evidence="4" type="ORF">DealDRAFT_0503</name>
</gene>
<evidence type="ECO:0000256" key="2">
    <source>
        <dbReference type="ARBA" id="ARBA00022643"/>
    </source>
</evidence>
<evidence type="ECO:0000313" key="4">
    <source>
        <dbReference type="EMBL" id="EEG78573.1"/>
    </source>
</evidence>
<evidence type="ECO:0000259" key="3">
    <source>
        <dbReference type="Pfam" id="PF03358"/>
    </source>
</evidence>
<dbReference type="Proteomes" id="UP000006443">
    <property type="component" value="Unassembled WGS sequence"/>
</dbReference>
<dbReference type="SUPFAM" id="SSF52218">
    <property type="entry name" value="Flavoproteins"/>
    <property type="match status" value="1"/>
</dbReference>
<dbReference type="GO" id="GO:0016491">
    <property type="term" value="F:oxidoreductase activity"/>
    <property type="evidence" value="ECO:0007669"/>
    <property type="project" value="InterPro"/>
</dbReference>
<protein>
    <submittedName>
        <fullName evidence="4">NADPH-dependent FMN reductase</fullName>
    </submittedName>
</protein>
<keyword evidence="5" id="KW-1185">Reference proteome</keyword>
<dbReference type="Gene3D" id="3.40.50.360">
    <property type="match status" value="1"/>
</dbReference>
<dbReference type="AlphaFoldDB" id="C0GDU0"/>
<dbReference type="OrthoDB" id="9805976at2"/>
<keyword evidence="2" id="KW-0288">FMN</keyword>
<name>C0GDU0_DETAL</name>
<accession>C0GDU0</accession>
<dbReference type="eggNOG" id="COG0655">
    <property type="taxonomic scope" value="Bacteria"/>
</dbReference>